<evidence type="ECO:0000256" key="1">
    <source>
        <dbReference type="ARBA" id="ARBA00004141"/>
    </source>
</evidence>
<keyword evidence="3 6" id="KW-0812">Transmembrane</keyword>
<evidence type="ECO:0000256" key="2">
    <source>
        <dbReference type="ARBA" id="ARBA00008789"/>
    </source>
</evidence>
<keyword evidence="5 6" id="KW-0472">Membrane</keyword>
<evidence type="ECO:0000313" key="7">
    <source>
        <dbReference type="EMBL" id="JAP53432.1"/>
    </source>
</evidence>
<feature type="transmembrane region" description="Helical" evidence="6">
    <location>
        <begin position="301"/>
        <end position="321"/>
    </location>
</feature>
<sequence>MLQVLSSNGLRYSFVPLCLWAQARKLTGSSTDTSSICRYKMQVYPTQQVNFAFCSWIRFRYAPPAHLGPIFSRLQTRRTTERKGRLVNFTVRVVPSLLIFTECFLESIPQFLIQSFNLLTSPVDDGLDVLTVISTVFSLITISWASSGLWFTVREHIYFPCPCRIFQLSSLVYYLSNLFMLSGRLLAVSAFAASVGLIPMLYVLLTLACVAVLTDVAVSWGHTERSKLSKENIVPRLVEVFGLLSDVPFSITFMMGPARIGCYCLWAFETLFLDVFAFAWLSSQQISAAANTNSTILETSASLRIGLLALDLVLAAAGLLLRYFHFRLELKDLQTLDKNICAFGEKLQQNEYLKEEIRLVEETNRKAEASMESTVPDEGLIVDSLRDTDRILRKLVKKTYAIYTELPRVEFARELNEELRQIKKELQDFTEQFVSTGITEDWPLKFIPITFKLTQLSMELEDLCFYFDLNSRLHKTSSLGVYQKILDAFAANIFVGNENLFVNMMAPVVKDQAKFPHLFFKREPKNLLQRISFEFFPANYCVIDPHTRFVWPTRRDAYKQFDVDIIEDLVRSTELGDLI</sequence>
<keyword evidence="4 6" id="KW-1133">Transmembrane helix</keyword>
<evidence type="ECO:0000256" key="3">
    <source>
        <dbReference type="ARBA" id="ARBA00022692"/>
    </source>
</evidence>
<feature type="transmembrane region" description="Helical" evidence="6">
    <location>
        <begin position="86"/>
        <end position="109"/>
    </location>
</feature>
<proteinExistence type="inferred from homology"/>
<dbReference type="AlphaFoldDB" id="A0A0X3PXW4"/>
<feature type="transmembrane region" description="Helical" evidence="6">
    <location>
        <begin position="260"/>
        <end position="281"/>
    </location>
</feature>
<name>A0A0X3PXW4_SCHSO</name>
<evidence type="ECO:0000256" key="6">
    <source>
        <dbReference type="RuleBase" id="RU910716"/>
    </source>
</evidence>
<reference evidence="7" key="1">
    <citation type="submission" date="2016-01" db="EMBL/GenBank/DDBJ databases">
        <title>Reference transcriptome for the parasite Schistocephalus solidus: insights into the molecular evolution of parasitism.</title>
        <authorList>
            <person name="Hebert F.O."/>
            <person name="Grambauer S."/>
            <person name="Barber I."/>
            <person name="Landry C.R."/>
            <person name="Aubin-Horth N."/>
        </authorList>
    </citation>
    <scope>NUCLEOTIDE SEQUENCE</scope>
</reference>
<gene>
    <name evidence="7" type="ORF">TR147550</name>
</gene>
<dbReference type="Pfam" id="PF09815">
    <property type="entry name" value="XK-related"/>
    <property type="match status" value="1"/>
</dbReference>
<feature type="transmembrane region" description="Helical" evidence="6">
    <location>
        <begin position="129"/>
        <end position="151"/>
    </location>
</feature>
<comment type="subcellular location">
    <subcellularLocation>
        <location evidence="1 6">Membrane</location>
        <topology evidence="1 6">Multi-pass membrane protein</topology>
    </subcellularLocation>
</comment>
<dbReference type="EMBL" id="GEEE01006289">
    <property type="protein sequence ID" value="JAP56936.1"/>
    <property type="molecule type" value="Transcribed_RNA"/>
</dbReference>
<feature type="transmembrane region" description="Helical" evidence="6">
    <location>
        <begin position="171"/>
        <end position="193"/>
    </location>
</feature>
<feature type="transmembrane region" description="Helical" evidence="6">
    <location>
        <begin position="199"/>
        <end position="220"/>
    </location>
</feature>
<accession>A0A0X3PXW4</accession>
<protein>
    <recommendedName>
        <fullName evidence="6">XK-related protein</fullName>
    </recommendedName>
</protein>
<dbReference type="EMBL" id="GEEE01009793">
    <property type="protein sequence ID" value="JAP53432.1"/>
    <property type="molecule type" value="Transcribed_RNA"/>
</dbReference>
<organism evidence="7">
    <name type="scientific">Schistocephalus solidus</name>
    <name type="common">Tapeworm</name>
    <dbReference type="NCBI Taxonomy" id="70667"/>
    <lineage>
        <taxon>Eukaryota</taxon>
        <taxon>Metazoa</taxon>
        <taxon>Spiralia</taxon>
        <taxon>Lophotrochozoa</taxon>
        <taxon>Platyhelminthes</taxon>
        <taxon>Cestoda</taxon>
        <taxon>Eucestoda</taxon>
        <taxon>Diphyllobothriidea</taxon>
        <taxon>Diphyllobothriidae</taxon>
        <taxon>Schistocephalus</taxon>
    </lineage>
</organism>
<comment type="similarity">
    <text evidence="2 6">Belongs to the XK family.</text>
</comment>
<evidence type="ECO:0000256" key="4">
    <source>
        <dbReference type="ARBA" id="ARBA00022989"/>
    </source>
</evidence>
<evidence type="ECO:0000256" key="5">
    <source>
        <dbReference type="ARBA" id="ARBA00023136"/>
    </source>
</evidence>
<dbReference type="InterPro" id="IPR018629">
    <property type="entry name" value="XK-rel"/>
</dbReference>